<proteinExistence type="inferred from homology"/>
<keyword evidence="5" id="KW-0520">NAD</keyword>
<dbReference type="PRINTS" id="PR00368">
    <property type="entry name" value="FADPNR"/>
</dbReference>
<dbReference type="RefSeq" id="WP_212530478.1">
    <property type="nucleotide sequence ID" value="NZ_JAGSOG010000119.1"/>
</dbReference>
<dbReference type="InterPro" id="IPR036188">
    <property type="entry name" value="FAD/NAD-bd_sf"/>
</dbReference>
<dbReference type="EMBL" id="JAGSOG010000119">
    <property type="protein sequence ID" value="MBR7835989.1"/>
    <property type="molecule type" value="Genomic_DNA"/>
</dbReference>
<dbReference type="Gene3D" id="3.50.50.100">
    <property type="match status" value="1"/>
</dbReference>
<keyword evidence="4" id="KW-0560">Oxidoreductase</keyword>
<evidence type="ECO:0000313" key="8">
    <source>
        <dbReference type="Proteomes" id="UP000675781"/>
    </source>
</evidence>
<dbReference type="InterPro" id="IPR023753">
    <property type="entry name" value="FAD/NAD-binding_dom"/>
</dbReference>
<keyword evidence="2" id="KW-0285">Flavoprotein</keyword>
<dbReference type="PANTHER" id="PTHR43706">
    <property type="entry name" value="NADH DEHYDROGENASE"/>
    <property type="match status" value="1"/>
</dbReference>
<dbReference type="InterPro" id="IPR045024">
    <property type="entry name" value="NDH-2"/>
</dbReference>
<feature type="domain" description="FAD/NAD(P)-binding" evidence="6">
    <location>
        <begin position="11"/>
        <end position="338"/>
    </location>
</feature>
<dbReference type="SUPFAM" id="SSF51905">
    <property type="entry name" value="FAD/NAD(P)-binding domain"/>
    <property type="match status" value="1"/>
</dbReference>
<evidence type="ECO:0000256" key="5">
    <source>
        <dbReference type="ARBA" id="ARBA00023027"/>
    </source>
</evidence>
<evidence type="ECO:0000259" key="6">
    <source>
        <dbReference type="Pfam" id="PF07992"/>
    </source>
</evidence>
<evidence type="ECO:0000313" key="7">
    <source>
        <dbReference type="EMBL" id="MBR7835989.1"/>
    </source>
</evidence>
<comment type="caution">
    <text evidence="7">The sequence shown here is derived from an EMBL/GenBank/DDBJ whole genome shotgun (WGS) entry which is preliminary data.</text>
</comment>
<dbReference type="Proteomes" id="UP000675781">
    <property type="component" value="Unassembled WGS sequence"/>
</dbReference>
<dbReference type="AlphaFoldDB" id="A0A941EVX6"/>
<keyword evidence="8" id="KW-1185">Reference proteome</keyword>
<dbReference type="Pfam" id="PF07992">
    <property type="entry name" value="Pyr_redox_2"/>
    <property type="match status" value="1"/>
</dbReference>
<evidence type="ECO:0000256" key="1">
    <source>
        <dbReference type="ARBA" id="ARBA00005272"/>
    </source>
</evidence>
<evidence type="ECO:0000256" key="2">
    <source>
        <dbReference type="ARBA" id="ARBA00022630"/>
    </source>
</evidence>
<name>A0A941EVX6_9ACTN</name>
<evidence type="ECO:0000256" key="4">
    <source>
        <dbReference type="ARBA" id="ARBA00023002"/>
    </source>
</evidence>
<sequence>MTQAQAARVPRIVVVGAGFAGLACVRRLERRLGPREARIMLVDPTSHSLYLPLLPQVASGVLGATSVATPLARLLKRTVRVPGGALGVDLAARTLYVKKITGEDEALRYDYLVLSPGSVTRTFDIPGLAEHARGMKTLKQALSLRDHVIAQLELAASAGTAEEKRRRCSFLVVGGGYAGTETCACLLELTKTAARKIPGLHPDMIRWTLADLADKLMPELGDELGTKAQHMLINRGVDFRLGTSVASVSDGEVKLTDGSVLPTETLVWTAGVAASPLVRGLGESVRGRVVVGADLRLPAWEGVFALGDCAAVPDLAKQREGVENAVCPPTAQHAMRQGKVAADNVVAAMQGRPPRDYYHKDLGLVVDLGGPRAVAKPLGIPLSGVPAQIATRGYHVMAMPSMRSRLRVTGNWISHGVAGDDLLRVDLGVDRPRTIAGYEYTDIYPDPEHIASIIEGLESDRREQL</sequence>
<accession>A0A941EVX6</accession>
<comment type="similarity">
    <text evidence="1">Belongs to the NADH dehydrogenase family.</text>
</comment>
<reference evidence="7" key="1">
    <citation type="submission" date="2021-04" db="EMBL/GenBank/DDBJ databases">
        <title>Genome based classification of Actinospica acidithermotolerans sp. nov., an actinobacterium isolated from an Indonesian hot spring.</title>
        <authorList>
            <person name="Kusuma A.B."/>
            <person name="Putra K.E."/>
            <person name="Nafisah S."/>
            <person name="Loh J."/>
            <person name="Nouioui I."/>
            <person name="Goodfellow M."/>
        </authorList>
    </citation>
    <scope>NUCLEOTIDE SEQUENCE</scope>
    <source>
        <strain evidence="7">CSCA 57</strain>
    </source>
</reference>
<dbReference type="GO" id="GO:0003954">
    <property type="term" value="F:NADH dehydrogenase activity"/>
    <property type="evidence" value="ECO:0007669"/>
    <property type="project" value="InterPro"/>
</dbReference>
<dbReference type="PANTHER" id="PTHR43706:SF45">
    <property type="entry name" value="NADH DEHYDROGENASE-LIKE PROTEIN RV1812C"/>
    <property type="match status" value="1"/>
</dbReference>
<organism evidence="7 8">
    <name type="scientific">Actinospica durhamensis</name>
    <dbReference type="NCBI Taxonomy" id="1508375"/>
    <lineage>
        <taxon>Bacteria</taxon>
        <taxon>Bacillati</taxon>
        <taxon>Actinomycetota</taxon>
        <taxon>Actinomycetes</taxon>
        <taxon>Catenulisporales</taxon>
        <taxon>Actinospicaceae</taxon>
        <taxon>Actinospica</taxon>
    </lineage>
</organism>
<keyword evidence="3" id="KW-0274">FAD</keyword>
<gene>
    <name evidence="7" type="ORF">KDL01_22125</name>
</gene>
<evidence type="ECO:0000256" key="3">
    <source>
        <dbReference type="ARBA" id="ARBA00022827"/>
    </source>
</evidence>
<protein>
    <submittedName>
        <fullName evidence="7">NAD(P)/FAD-dependent oxidoreductase</fullName>
    </submittedName>
</protein>